<dbReference type="Gene3D" id="3.40.50.720">
    <property type="entry name" value="NAD(P)-binding Rossmann-like Domain"/>
    <property type="match status" value="1"/>
</dbReference>
<accession>A0A9Q4KRR9</accession>
<organism evidence="1 2">
    <name type="scientific">Methanogenium marinum</name>
    <dbReference type="NCBI Taxonomy" id="348610"/>
    <lineage>
        <taxon>Archaea</taxon>
        <taxon>Methanobacteriati</taxon>
        <taxon>Methanobacteriota</taxon>
        <taxon>Stenosarchaea group</taxon>
        <taxon>Methanomicrobia</taxon>
        <taxon>Methanomicrobiales</taxon>
        <taxon>Methanomicrobiaceae</taxon>
        <taxon>Methanogenium</taxon>
    </lineage>
</organism>
<protein>
    <recommendedName>
        <fullName evidence="3">GDP-L-fucose synthase</fullName>
    </recommendedName>
</protein>
<proteinExistence type="predicted"/>
<dbReference type="Gene3D" id="3.90.25.10">
    <property type="entry name" value="UDP-galactose 4-epimerase, domain 1"/>
    <property type="match status" value="1"/>
</dbReference>
<comment type="caution">
    <text evidence="1">The sequence shown here is derived from an EMBL/GenBank/DDBJ whole genome shotgun (WGS) entry which is preliminary data.</text>
</comment>
<name>A0A9Q4KRR9_9EURY</name>
<evidence type="ECO:0000313" key="1">
    <source>
        <dbReference type="EMBL" id="MDE4907364.1"/>
    </source>
</evidence>
<evidence type="ECO:0008006" key="3">
    <source>
        <dbReference type="Google" id="ProtNLM"/>
    </source>
</evidence>
<dbReference type="Proteomes" id="UP001143747">
    <property type="component" value="Unassembled WGS sequence"/>
</dbReference>
<dbReference type="SUPFAM" id="SSF51735">
    <property type="entry name" value="NAD(P)-binding Rossmann-fold domains"/>
    <property type="match status" value="1"/>
</dbReference>
<dbReference type="AlphaFoldDB" id="A0A9Q4KRR9"/>
<dbReference type="GO" id="GO:0050577">
    <property type="term" value="F:GDP-L-fucose synthase activity"/>
    <property type="evidence" value="ECO:0007669"/>
    <property type="project" value="TreeGrafter"/>
</dbReference>
<evidence type="ECO:0000313" key="2">
    <source>
        <dbReference type="Proteomes" id="UP001143747"/>
    </source>
</evidence>
<keyword evidence="2" id="KW-1185">Reference proteome</keyword>
<dbReference type="RefSeq" id="WP_274924021.1">
    <property type="nucleotide sequence ID" value="NZ_JAKELO010000002.1"/>
</dbReference>
<dbReference type="EMBL" id="JAKELO010000002">
    <property type="protein sequence ID" value="MDE4907364.1"/>
    <property type="molecule type" value="Genomic_DNA"/>
</dbReference>
<sequence>MEITIRDLVDTISEITGFKGKIVWDTTKPDGQPKRCLDVSRVRNEFGFEAQMGFSEGLKRTVEWYQAHY</sequence>
<dbReference type="PANTHER" id="PTHR43238:SF1">
    <property type="entry name" value="GDP-L-FUCOSE SYNTHASE"/>
    <property type="match status" value="1"/>
</dbReference>
<dbReference type="PANTHER" id="PTHR43238">
    <property type="entry name" value="GDP-L-FUCOSE SYNTHASE"/>
    <property type="match status" value="1"/>
</dbReference>
<gene>
    <name evidence="1" type="ORF">L0665_01855</name>
</gene>
<reference evidence="1" key="1">
    <citation type="submission" date="2022-01" db="EMBL/GenBank/DDBJ databases">
        <title>Draft genome of Methanogenium marinum DSM 15558.</title>
        <authorList>
            <person name="Chen S.-C."/>
            <person name="You Y.-T."/>
        </authorList>
    </citation>
    <scope>NUCLEOTIDE SEQUENCE</scope>
    <source>
        <strain evidence="1">DSM 15558</strain>
    </source>
</reference>
<dbReference type="InterPro" id="IPR036291">
    <property type="entry name" value="NAD(P)-bd_dom_sf"/>
</dbReference>